<protein>
    <recommendedName>
        <fullName evidence="1">DUF7041 domain-containing protein</fullName>
    </recommendedName>
</protein>
<dbReference type="Pfam" id="PF23055">
    <property type="entry name" value="DUF7041"/>
    <property type="match status" value="1"/>
</dbReference>
<dbReference type="KEGG" id="ovi:T265_12839"/>
<gene>
    <name evidence="2" type="ORF">T265_12839</name>
</gene>
<evidence type="ECO:0000313" key="2">
    <source>
        <dbReference type="EMBL" id="KER32285.1"/>
    </source>
</evidence>
<dbReference type="InterPro" id="IPR055469">
    <property type="entry name" value="DUF7041"/>
</dbReference>
<evidence type="ECO:0000259" key="1">
    <source>
        <dbReference type="Pfam" id="PF23055"/>
    </source>
</evidence>
<reference evidence="2 3" key="1">
    <citation type="submission" date="2013-11" db="EMBL/GenBank/DDBJ databases">
        <title>Opisthorchis viverrini - life in the bile duct.</title>
        <authorList>
            <person name="Young N.D."/>
            <person name="Nagarajan N."/>
            <person name="Lin S.J."/>
            <person name="Korhonen P.K."/>
            <person name="Jex A.R."/>
            <person name="Hall R.S."/>
            <person name="Safavi-Hemami H."/>
            <person name="Kaewkong W."/>
            <person name="Bertrand D."/>
            <person name="Gao S."/>
            <person name="Seet Q."/>
            <person name="Wongkham S."/>
            <person name="Teh B.T."/>
            <person name="Wongkham C."/>
            <person name="Intapan P.M."/>
            <person name="Maleewong W."/>
            <person name="Yang X."/>
            <person name="Hu M."/>
            <person name="Wang Z."/>
            <person name="Hofmann A."/>
            <person name="Sternberg P.W."/>
            <person name="Tan P."/>
            <person name="Wang J."/>
            <person name="Gasser R.B."/>
        </authorList>
    </citation>
    <scope>NUCLEOTIDE SEQUENCE [LARGE SCALE GENOMIC DNA]</scope>
</reference>
<accession>A0A075A983</accession>
<dbReference type="PANTHER" id="PTHR33327">
    <property type="entry name" value="ENDONUCLEASE"/>
    <property type="match status" value="1"/>
</dbReference>
<dbReference type="AlphaFoldDB" id="A0A075A983"/>
<feature type="non-terminal residue" evidence="2">
    <location>
        <position position="1"/>
    </location>
</feature>
<dbReference type="PANTHER" id="PTHR33327:SF3">
    <property type="entry name" value="RNA-DIRECTED DNA POLYMERASE"/>
    <property type="match status" value="1"/>
</dbReference>
<dbReference type="OrthoDB" id="6260718at2759"/>
<dbReference type="EMBL" id="KL596636">
    <property type="protein sequence ID" value="KER32285.1"/>
    <property type="molecule type" value="Genomic_DNA"/>
</dbReference>
<feature type="domain" description="DUF7041" evidence="1">
    <location>
        <begin position="1"/>
        <end position="67"/>
    </location>
</feature>
<keyword evidence="3" id="KW-1185">Reference proteome</keyword>
<sequence>VEAVFATRRITSQVTRFSYVVQHPLCDVAREFEDLLEDIPKENPYDALRAAVISRTGKSENKVLRDLFTTVELGDRSPSQMLRHMHSPMRPAVNPATKVLTPDLADPYAALIREYKDLFQPSAFPTQLHHEITHKSFTTGNPVSLCPRRLAPDKLATAKRSLSTCSIWALYLFLDITT</sequence>
<organism evidence="2 3">
    <name type="scientific">Opisthorchis viverrini</name>
    <name type="common">Southeast Asian liver fluke</name>
    <dbReference type="NCBI Taxonomy" id="6198"/>
    <lineage>
        <taxon>Eukaryota</taxon>
        <taxon>Metazoa</taxon>
        <taxon>Spiralia</taxon>
        <taxon>Lophotrochozoa</taxon>
        <taxon>Platyhelminthes</taxon>
        <taxon>Trematoda</taxon>
        <taxon>Digenea</taxon>
        <taxon>Opisthorchiida</taxon>
        <taxon>Opisthorchiata</taxon>
        <taxon>Opisthorchiidae</taxon>
        <taxon>Opisthorchis</taxon>
    </lineage>
</organism>
<dbReference type="CTD" id="20327007"/>
<dbReference type="Proteomes" id="UP000054324">
    <property type="component" value="Unassembled WGS sequence"/>
</dbReference>
<dbReference type="GeneID" id="20327007"/>
<name>A0A075A983_OPIVI</name>
<evidence type="ECO:0000313" key="3">
    <source>
        <dbReference type="Proteomes" id="UP000054324"/>
    </source>
</evidence>
<proteinExistence type="predicted"/>
<dbReference type="RefSeq" id="XP_009164064.1">
    <property type="nucleotide sequence ID" value="XM_009165800.1"/>
</dbReference>